<dbReference type="OrthoDB" id="9762378at2"/>
<dbReference type="GO" id="GO:0046872">
    <property type="term" value="F:metal ion binding"/>
    <property type="evidence" value="ECO:0007669"/>
    <property type="project" value="InterPro"/>
</dbReference>
<dbReference type="InterPro" id="IPR016176">
    <property type="entry name" value="Cbl-dep_enz_cat"/>
</dbReference>
<organism evidence="7 8">
    <name type="scientific">Tetzosporium hominis</name>
    <dbReference type="NCBI Taxonomy" id="2020506"/>
    <lineage>
        <taxon>Bacteria</taxon>
        <taxon>Bacillati</taxon>
        <taxon>Bacillota</taxon>
        <taxon>Bacilli</taxon>
        <taxon>Bacillales</taxon>
        <taxon>Caryophanaceae</taxon>
        <taxon>Tetzosporium</taxon>
    </lineage>
</organism>
<reference evidence="7 8" key="1">
    <citation type="submission" date="2017-07" db="EMBL/GenBank/DDBJ databases">
        <title>Tetzosporium hominis gen.nov. sp.nov.</title>
        <authorList>
            <person name="Tetz G."/>
            <person name="Tetz V."/>
        </authorList>
    </citation>
    <scope>NUCLEOTIDE SEQUENCE [LARGE SCALE GENOMIC DNA]</scope>
    <source>
        <strain evidence="7 8">VT-49</strain>
    </source>
</reference>
<comment type="caution">
    <text evidence="7">The sequence shown here is derived from an EMBL/GenBank/DDBJ whole genome shotgun (WGS) entry which is preliminary data.</text>
</comment>
<evidence type="ECO:0000259" key="6">
    <source>
        <dbReference type="Pfam" id="PF01642"/>
    </source>
</evidence>
<dbReference type="PANTHER" id="PTHR48101:SF1">
    <property type="entry name" value="METHYLMALONYL-COA MUTASE, LARGE SUBUNIT"/>
    <property type="match status" value="1"/>
</dbReference>
<proteinExistence type="inferred from homology"/>
<dbReference type="GO" id="GO:0016866">
    <property type="term" value="F:intramolecular transferase activity"/>
    <property type="evidence" value="ECO:0007669"/>
    <property type="project" value="InterPro"/>
</dbReference>
<protein>
    <recommendedName>
        <fullName evidence="6">Methylmalonyl-CoA mutase alpha/beta chain catalytic domain-containing protein</fullName>
    </recommendedName>
</protein>
<dbReference type="SUPFAM" id="SSF52242">
    <property type="entry name" value="Cobalamin (vitamin B12)-binding domain"/>
    <property type="match status" value="1"/>
</dbReference>
<dbReference type="InterPro" id="IPR036724">
    <property type="entry name" value="Cobalamin-bd_sf"/>
</dbReference>
<feature type="domain" description="Methylmalonyl-CoA mutase alpha/beta chain catalytic" evidence="6">
    <location>
        <begin position="86"/>
        <end position="320"/>
    </location>
</feature>
<dbReference type="GO" id="GO:0031419">
    <property type="term" value="F:cobalamin binding"/>
    <property type="evidence" value="ECO:0007669"/>
    <property type="project" value="UniProtKB-KW"/>
</dbReference>
<dbReference type="RefSeq" id="WP_094942018.1">
    <property type="nucleotide sequence ID" value="NZ_NOKQ01000187.1"/>
</dbReference>
<comment type="cofactor">
    <cofactor evidence="1">
        <name>adenosylcob(III)alamin</name>
        <dbReference type="ChEBI" id="CHEBI:18408"/>
    </cofactor>
</comment>
<dbReference type="PANTHER" id="PTHR48101">
    <property type="entry name" value="METHYLMALONYL-COA MUTASE, MITOCHONDRIAL-RELATED"/>
    <property type="match status" value="1"/>
</dbReference>
<gene>
    <name evidence="7" type="ORF">CF394_04395</name>
</gene>
<dbReference type="InterPro" id="IPR006099">
    <property type="entry name" value="MeMalonylCoA_mutase_a/b_cat"/>
</dbReference>
<keyword evidence="3" id="KW-0846">Cobalamin</keyword>
<dbReference type="Proteomes" id="UP000217065">
    <property type="component" value="Unassembled WGS sequence"/>
</dbReference>
<sequence length="441" mass="48610">MAHSTSSFESKTLEQWKELVTSSLRGKDWSSLTTATPEMITIEPLYTELTKEQEDQILKLQQVWVAEGVKAIEPGTQVDLDTREWHKRGADAVTELVAFLLEAHNKVEAGTTPEKVAFSLDTQFFMEIAKLRAARVLWNAFLHARKLDIVPLKVVAETSLRSYSLYDPMVNLLRSANSAFSAVLGGANEVAVYPFDQLTGETELSKRLAANILEIIEHETFVSAVQDPAAGAYAIESLTDQLAEKAWTVFSELSEKTQQQQNEWLQLQSTNSFEVQLKAVAKRKQALIGTTVYANPADAVAVVSQDNGYKRLAEPFEELRASLQPLSEKVAIVQAGDYKASKPRVDFCKGILSTFGWDAAVISPAQMSNYAYVVIAGTDEDISNVVGNIIDSTQYIDIAGKHPDFENFQSKGVNGTIHLGQSLLEKGTELCSNLLAKEDAQ</sequence>
<dbReference type="Gene3D" id="3.20.20.240">
    <property type="entry name" value="Methylmalonyl-CoA mutase"/>
    <property type="match status" value="1"/>
</dbReference>
<dbReference type="SUPFAM" id="SSF51703">
    <property type="entry name" value="Cobalamin (vitamin B12)-dependent enzymes"/>
    <property type="match status" value="1"/>
</dbReference>
<dbReference type="EMBL" id="NOKQ01000187">
    <property type="protein sequence ID" value="OZS78784.1"/>
    <property type="molecule type" value="Genomic_DNA"/>
</dbReference>
<keyword evidence="4" id="KW-0413">Isomerase</keyword>
<dbReference type="Gene3D" id="3.40.50.280">
    <property type="entry name" value="Cobalamin-binding domain"/>
    <property type="match status" value="1"/>
</dbReference>
<evidence type="ECO:0000313" key="8">
    <source>
        <dbReference type="Proteomes" id="UP000217065"/>
    </source>
</evidence>
<accession>A0A264W5E1</accession>
<keyword evidence="5" id="KW-0170">Cobalt</keyword>
<evidence type="ECO:0000256" key="1">
    <source>
        <dbReference type="ARBA" id="ARBA00001922"/>
    </source>
</evidence>
<evidence type="ECO:0000313" key="7">
    <source>
        <dbReference type="EMBL" id="OZS78784.1"/>
    </source>
</evidence>
<evidence type="ECO:0000256" key="3">
    <source>
        <dbReference type="ARBA" id="ARBA00022628"/>
    </source>
</evidence>
<dbReference type="Pfam" id="PF01642">
    <property type="entry name" value="MM_CoA_mutase"/>
    <property type="match status" value="1"/>
</dbReference>
<evidence type="ECO:0000256" key="4">
    <source>
        <dbReference type="ARBA" id="ARBA00023235"/>
    </source>
</evidence>
<name>A0A264W5E1_9BACL</name>
<evidence type="ECO:0000256" key="2">
    <source>
        <dbReference type="ARBA" id="ARBA00008465"/>
    </source>
</evidence>
<comment type="similarity">
    <text evidence="2">Belongs to the methylmalonyl-CoA mutase family.</text>
</comment>
<keyword evidence="8" id="KW-1185">Reference proteome</keyword>
<dbReference type="AlphaFoldDB" id="A0A264W5E1"/>
<evidence type="ECO:0000256" key="5">
    <source>
        <dbReference type="ARBA" id="ARBA00023285"/>
    </source>
</evidence>